<dbReference type="InterPro" id="IPR021257">
    <property type="entry name" value="DUF2809"/>
</dbReference>
<accession>A0ABW5YBC9</accession>
<proteinExistence type="predicted"/>
<keyword evidence="1" id="KW-1133">Transmembrane helix</keyword>
<dbReference type="Proteomes" id="UP001597557">
    <property type="component" value="Unassembled WGS sequence"/>
</dbReference>
<comment type="caution">
    <text evidence="2">The sequence shown here is derived from an EMBL/GenBank/DDBJ whole genome shotgun (WGS) entry which is preliminary data.</text>
</comment>
<name>A0ABW5YBC9_9SPHI</name>
<keyword evidence="1" id="KW-0472">Membrane</keyword>
<reference evidence="3" key="1">
    <citation type="journal article" date="2019" name="Int. J. Syst. Evol. Microbiol.">
        <title>The Global Catalogue of Microorganisms (GCM) 10K type strain sequencing project: providing services to taxonomists for standard genome sequencing and annotation.</title>
        <authorList>
            <consortium name="The Broad Institute Genomics Platform"/>
            <consortium name="The Broad Institute Genome Sequencing Center for Infectious Disease"/>
            <person name="Wu L."/>
            <person name="Ma J."/>
        </authorList>
    </citation>
    <scope>NUCLEOTIDE SEQUENCE [LARGE SCALE GENOMIC DNA]</scope>
    <source>
        <strain evidence="3">KCTC 22437</strain>
    </source>
</reference>
<organism evidence="2 3">
    <name type="scientific">Mucilaginibacter ximonensis</name>
    <dbReference type="NCBI Taxonomy" id="538021"/>
    <lineage>
        <taxon>Bacteria</taxon>
        <taxon>Pseudomonadati</taxon>
        <taxon>Bacteroidota</taxon>
        <taxon>Sphingobacteriia</taxon>
        <taxon>Sphingobacteriales</taxon>
        <taxon>Sphingobacteriaceae</taxon>
        <taxon>Mucilaginibacter</taxon>
    </lineage>
</organism>
<dbReference type="RefSeq" id="WP_377184501.1">
    <property type="nucleotide sequence ID" value="NZ_JBHUPD010000002.1"/>
</dbReference>
<feature type="transmembrane region" description="Helical" evidence="1">
    <location>
        <begin position="88"/>
        <end position="115"/>
    </location>
</feature>
<keyword evidence="3" id="KW-1185">Reference proteome</keyword>
<evidence type="ECO:0000313" key="3">
    <source>
        <dbReference type="Proteomes" id="UP001597557"/>
    </source>
</evidence>
<evidence type="ECO:0000256" key="1">
    <source>
        <dbReference type="SAM" id="Phobius"/>
    </source>
</evidence>
<feature type="transmembrane region" description="Helical" evidence="1">
    <location>
        <begin position="37"/>
        <end position="67"/>
    </location>
</feature>
<evidence type="ECO:0000313" key="2">
    <source>
        <dbReference type="EMBL" id="MFD2872628.1"/>
    </source>
</evidence>
<feature type="transmembrane region" description="Helical" evidence="1">
    <location>
        <begin position="7"/>
        <end position="25"/>
    </location>
</feature>
<sequence length="128" mass="14656">MRFNFKYLIATVILFLIELFIGFYMHDDIVRPFVGDLLVVIFIYCFVMSFFKINSLITALGTLFFAYATEISQYYHLVNMLGWGGSKFARIIMGTSFSWIDMLMYTAGISLVVIIETLSGKPVCLVRA</sequence>
<protein>
    <submittedName>
        <fullName evidence="2">DUF2809 domain-containing protein</fullName>
    </submittedName>
</protein>
<gene>
    <name evidence="2" type="ORF">ACFS5N_09125</name>
</gene>
<dbReference type="Pfam" id="PF10990">
    <property type="entry name" value="DUF2809"/>
    <property type="match status" value="1"/>
</dbReference>
<keyword evidence="1" id="KW-0812">Transmembrane</keyword>
<dbReference type="EMBL" id="JBHUPD010000002">
    <property type="protein sequence ID" value="MFD2872628.1"/>
    <property type="molecule type" value="Genomic_DNA"/>
</dbReference>